<evidence type="ECO:0000256" key="10">
    <source>
        <dbReference type="PIRNR" id="PIRNR038995"/>
    </source>
</evidence>
<dbReference type="PANTHER" id="PTHR12860:SF0">
    <property type="entry name" value="SIGNAL RECOGNITION PARTICLE SUBUNIT SRP68"/>
    <property type="match status" value="1"/>
</dbReference>
<dbReference type="STRING" id="5098.A0A507R3E8"/>
<dbReference type="InterPro" id="IPR026258">
    <property type="entry name" value="SRP68"/>
</dbReference>
<evidence type="ECO:0000256" key="9">
    <source>
        <dbReference type="ARBA" id="ARBA00029498"/>
    </source>
</evidence>
<evidence type="ECO:0000313" key="12">
    <source>
        <dbReference type="EMBL" id="TQB77371.1"/>
    </source>
</evidence>
<evidence type="ECO:0000256" key="3">
    <source>
        <dbReference type="ARBA" id="ARBA00009352"/>
    </source>
</evidence>
<dbReference type="GO" id="GO:0006614">
    <property type="term" value="P:SRP-dependent cotranslational protein targeting to membrane"/>
    <property type="evidence" value="ECO:0007669"/>
    <property type="project" value="InterPro"/>
</dbReference>
<dbReference type="Gene3D" id="1.10.3450.40">
    <property type="entry name" value="Signal recognition particle, SRP68 subunit, RNA-binding domain"/>
    <property type="match status" value="1"/>
</dbReference>
<evidence type="ECO:0000256" key="7">
    <source>
        <dbReference type="ARBA" id="ARBA00023242"/>
    </source>
</evidence>
<dbReference type="EMBL" id="VIFY01000002">
    <property type="protein sequence ID" value="TQB77371.1"/>
    <property type="molecule type" value="Genomic_DNA"/>
</dbReference>
<dbReference type="GO" id="GO:0008312">
    <property type="term" value="F:7S RNA binding"/>
    <property type="evidence" value="ECO:0007669"/>
    <property type="project" value="InterPro"/>
</dbReference>
<evidence type="ECO:0000256" key="5">
    <source>
        <dbReference type="ARBA" id="ARBA00022884"/>
    </source>
</evidence>
<evidence type="ECO:0000256" key="11">
    <source>
        <dbReference type="SAM" id="MobiDB-lite"/>
    </source>
</evidence>
<dbReference type="OrthoDB" id="10255118at2759"/>
<sequence>MDITEFIFSQREEVLLVGDYNAYRAHASRRLLKLRRKLGQTTPKGRKYAAKSPVSAEDIASNAGFAHLLLLCSERAWAHAMHMKSTHAADPSAKGIVGSARRHIISRLNKAIGYARQLLDTLQDQSTSGASDTDLLEARAYLASLSGALWLEKRRWEECLQDYSVARVVYTVLGHKIKTDTFRELLSGTVDPSLRYAAYQLKLPRSKALPALAVEYFPSDAELRSKIESVCPGCLVEEASGANRTVDGQVPETVTWRSRTVPLEDASIAVAIASTSTAESHLASWLAEPAGKSASAKDKAAAYDSVISASQDAVDATKSAIDDLVGEGVDSGDKRMQSLQVTRTAVHYTLVGWRVGRNRILCGDQDGVYFEEERTKVTKRGEPNGKKLTRLREKVALYDSTLQSVELILELPGVAGDTSFVQELEGKRSYFRALRCLAIGRSHGILGKSKNALALYSRALELAAASVRSSADVEGPLKLEVSRQQVQTLENVLQGLVATYQGLVTLEMLSAEEAAKATNQSSFIERLHEFSGDRLDLGSLVPYPPQMKPIPVKPLFLDVAWNYIDYPRAGEPRGTPEKPTEEKKGGRRGWFGFGR</sequence>
<organism evidence="12 13">
    <name type="scientific">Monascus purpureus</name>
    <name type="common">Red mold</name>
    <name type="synonym">Monascus anka</name>
    <dbReference type="NCBI Taxonomy" id="5098"/>
    <lineage>
        <taxon>Eukaryota</taxon>
        <taxon>Fungi</taxon>
        <taxon>Dikarya</taxon>
        <taxon>Ascomycota</taxon>
        <taxon>Pezizomycotina</taxon>
        <taxon>Eurotiomycetes</taxon>
        <taxon>Eurotiomycetidae</taxon>
        <taxon>Eurotiales</taxon>
        <taxon>Aspergillaceae</taxon>
        <taxon>Monascus</taxon>
    </lineage>
</organism>
<comment type="function">
    <text evidence="10">Component of the signal recognition particle (SRP) complex, a ribonucleoprotein complex that mediates the cotranslational targeting of secretory and membrane proteins to the endoplasmic reticulum (ER). The SRP complex interacts with the signal sequence in nascent secretory and membrane proteins and directs them to the membrane of the ER.</text>
</comment>
<dbReference type="Pfam" id="PF16969">
    <property type="entry name" value="SRP68"/>
    <property type="match status" value="1"/>
</dbReference>
<protein>
    <recommendedName>
        <fullName evidence="9 10">Signal recognition particle subunit SRP68</fullName>
        <shortName evidence="10">SRP68</shortName>
    </recommendedName>
</protein>
<evidence type="ECO:0000256" key="2">
    <source>
        <dbReference type="ARBA" id="ARBA00004604"/>
    </source>
</evidence>
<evidence type="ECO:0000256" key="6">
    <source>
        <dbReference type="ARBA" id="ARBA00023135"/>
    </source>
</evidence>
<proteinExistence type="inferred from homology"/>
<comment type="subcellular location">
    <subcellularLocation>
        <location evidence="1 10">Cytoplasm</location>
    </subcellularLocation>
    <subcellularLocation>
        <location evidence="2">Nucleus</location>
        <location evidence="2">Nucleolus</location>
    </subcellularLocation>
</comment>
<dbReference type="Proteomes" id="UP000319663">
    <property type="component" value="Unassembled WGS sequence"/>
</dbReference>
<keyword evidence="4 10" id="KW-0963">Cytoplasm</keyword>
<name>A0A507R3E8_MONPU</name>
<evidence type="ECO:0000256" key="1">
    <source>
        <dbReference type="ARBA" id="ARBA00004496"/>
    </source>
</evidence>
<dbReference type="GO" id="GO:0005730">
    <property type="term" value="C:nucleolus"/>
    <property type="evidence" value="ECO:0007669"/>
    <property type="project" value="UniProtKB-SubCell"/>
</dbReference>
<comment type="caution">
    <text evidence="12">The sequence shown here is derived from an EMBL/GenBank/DDBJ whole genome shotgun (WGS) entry which is preliminary data.</text>
</comment>
<dbReference type="GO" id="GO:0005047">
    <property type="term" value="F:signal recognition particle binding"/>
    <property type="evidence" value="ECO:0007669"/>
    <property type="project" value="InterPro"/>
</dbReference>
<keyword evidence="6 10" id="KW-0733">Signal recognition particle</keyword>
<dbReference type="CDD" id="cd15481">
    <property type="entry name" value="SRP68-RBD"/>
    <property type="match status" value="1"/>
</dbReference>
<dbReference type="GO" id="GO:0030942">
    <property type="term" value="F:endoplasmic reticulum signal peptide binding"/>
    <property type="evidence" value="ECO:0007669"/>
    <property type="project" value="InterPro"/>
</dbReference>
<feature type="compositionally biased region" description="Basic and acidic residues" evidence="11">
    <location>
        <begin position="568"/>
        <end position="584"/>
    </location>
</feature>
<dbReference type="PIRSF" id="PIRSF038995">
    <property type="entry name" value="SRP68"/>
    <property type="match status" value="1"/>
</dbReference>
<evidence type="ECO:0000313" key="13">
    <source>
        <dbReference type="Proteomes" id="UP000319663"/>
    </source>
</evidence>
<dbReference type="InterPro" id="IPR034652">
    <property type="entry name" value="SRP68-RBD"/>
</dbReference>
<dbReference type="GO" id="GO:0005786">
    <property type="term" value="C:signal recognition particle, endoplasmic reticulum targeting"/>
    <property type="evidence" value="ECO:0007669"/>
    <property type="project" value="UniProtKB-KW"/>
</dbReference>
<dbReference type="FunFam" id="1.10.3450.40:FF:000002">
    <property type="entry name" value="Signal recognition particle subunit SRP68"/>
    <property type="match status" value="1"/>
</dbReference>
<gene>
    <name evidence="12" type="ORF">MPDQ_003009</name>
</gene>
<dbReference type="AlphaFoldDB" id="A0A507R3E8"/>
<reference evidence="12 13" key="1">
    <citation type="submission" date="2019-06" db="EMBL/GenBank/DDBJ databases">
        <title>Wine fermentation using esterase from Monascus purpureus.</title>
        <authorList>
            <person name="Geng C."/>
            <person name="Zhang Y."/>
        </authorList>
    </citation>
    <scope>NUCLEOTIDE SEQUENCE [LARGE SCALE GENOMIC DNA]</scope>
    <source>
        <strain evidence="12">HQ1</strain>
    </source>
</reference>
<feature type="region of interest" description="Disordered" evidence="11">
    <location>
        <begin position="568"/>
        <end position="595"/>
    </location>
</feature>
<evidence type="ECO:0000256" key="4">
    <source>
        <dbReference type="ARBA" id="ARBA00022490"/>
    </source>
</evidence>
<keyword evidence="5 10" id="KW-0694">RNA-binding</keyword>
<keyword evidence="8 10" id="KW-0687">Ribonucleoprotein</keyword>
<accession>A0A507R3E8</accession>
<keyword evidence="7" id="KW-0539">Nucleus</keyword>
<evidence type="ECO:0000256" key="8">
    <source>
        <dbReference type="ARBA" id="ARBA00023274"/>
    </source>
</evidence>
<comment type="similarity">
    <text evidence="3 10">Belongs to the SRP68 family.</text>
</comment>
<keyword evidence="13" id="KW-1185">Reference proteome</keyword>
<dbReference type="PANTHER" id="PTHR12860">
    <property type="entry name" value="SIGNAL RECOGNITION PARTICLE 68 KDA PROTEIN"/>
    <property type="match status" value="1"/>
</dbReference>
<dbReference type="InterPro" id="IPR038253">
    <property type="entry name" value="SRP68_N_sf"/>
</dbReference>